<comment type="caution">
    <text evidence="2">The sequence shown here is derived from an EMBL/GenBank/DDBJ whole genome shotgun (WGS) entry which is preliminary data.</text>
</comment>
<organism evidence="2 3">
    <name type="scientific">Hermanssonia centrifuga</name>
    <dbReference type="NCBI Taxonomy" id="98765"/>
    <lineage>
        <taxon>Eukaryota</taxon>
        <taxon>Fungi</taxon>
        <taxon>Dikarya</taxon>
        <taxon>Basidiomycota</taxon>
        <taxon>Agaricomycotina</taxon>
        <taxon>Agaricomycetes</taxon>
        <taxon>Polyporales</taxon>
        <taxon>Meruliaceae</taxon>
        <taxon>Hermanssonia</taxon>
    </lineage>
</organism>
<dbReference type="Proteomes" id="UP000186601">
    <property type="component" value="Unassembled WGS sequence"/>
</dbReference>
<gene>
    <name evidence="2" type="ORF">PHLCEN_2v12630</name>
</gene>
<protein>
    <submittedName>
        <fullName evidence="2">Uncharacterized protein</fullName>
    </submittedName>
</protein>
<evidence type="ECO:0000313" key="2">
    <source>
        <dbReference type="EMBL" id="PSR71490.1"/>
    </source>
</evidence>
<accession>A0A2R6NGH0</accession>
<evidence type="ECO:0000256" key="1">
    <source>
        <dbReference type="SAM" id="MobiDB-lite"/>
    </source>
</evidence>
<dbReference type="AlphaFoldDB" id="A0A2R6NGH0"/>
<name>A0A2R6NGH0_9APHY</name>
<feature type="region of interest" description="Disordered" evidence="1">
    <location>
        <begin position="183"/>
        <end position="205"/>
    </location>
</feature>
<dbReference type="OrthoDB" id="3264042at2759"/>
<sequence>MSSLFSVFPPLTSVSHRTARLLYQNRYNAIKRTCGKRKISKRDREILEGRREAEIKGDIPKVSNTIVQKLSAVDPERTPQMVEDEQFLNSECMDLMWSLGRDTDSERLVTLTQNLEGSIKSYRSQAIAYIRTSSGSPNTQIVHAYRRKIAVLHEFLDLHRQGHDAFALASAWGETVYSGRRRASSLSSSSSSTSSTPSIITSNENRRGFTTRISSTFRGTQEPMLGE</sequence>
<proteinExistence type="predicted"/>
<evidence type="ECO:0000313" key="3">
    <source>
        <dbReference type="Proteomes" id="UP000186601"/>
    </source>
</evidence>
<dbReference type="EMBL" id="MLYV02001281">
    <property type="protein sequence ID" value="PSR71490.1"/>
    <property type="molecule type" value="Genomic_DNA"/>
</dbReference>
<reference evidence="2 3" key="1">
    <citation type="submission" date="2018-02" db="EMBL/GenBank/DDBJ databases">
        <title>Genome sequence of the basidiomycete white-rot fungus Phlebia centrifuga.</title>
        <authorList>
            <person name="Granchi Z."/>
            <person name="Peng M."/>
            <person name="de Vries R.P."/>
            <person name="Hilden K."/>
            <person name="Makela M.R."/>
            <person name="Grigoriev I."/>
            <person name="Riley R."/>
        </authorList>
    </citation>
    <scope>NUCLEOTIDE SEQUENCE [LARGE SCALE GENOMIC DNA]</scope>
    <source>
        <strain evidence="2 3">FBCC195</strain>
    </source>
</reference>
<keyword evidence="3" id="KW-1185">Reference proteome</keyword>
<feature type="compositionally biased region" description="Low complexity" evidence="1">
    <location>
        <begin position="184"/>
        <end position="202"/>
    </location>
</feature>